<gene>
    <name evidence="6" type="ordered locus">KSE_00600t</name>
    <name evidence="7" type="ordered locus">KSE_76140t</name>
</gene>
<evidence type="ECO:0000256" key="1">
    <source>
        <dbReference type="ARBA" id="ARBA00009437"/>
    </source>
</evidence>
<dbReference type="Gene3D" id="3.40.190.10">
    <property type="entry name" value="Periplasmic binding protein-like II"/>
    <property type="match status" value="2"/>
</dbReference>
<proteinExistence type="inferred from homology"/>
<evidence type="ECO:0000256" key="3">
    <source>
        <dbReference type="ARBA" id="ARBA00023125"/>
    </source>
</evidence>
<evidence type="ECO:0000313" key="8">
    <source>
        <dbReference type="Proteomes" id="UP000007076"/>
    </source>
</evidence>
<dbReference type="GO" id="GO:0032993">
    <property type="term" value="C:protein-DNA complex"/>
    <property type="evidence" value="ECO:0007669"/>
    <property type="project" value="TreeGrafter"/>
</dbReference>
<keyword evidence="3" id="KW-0238">DNA-binding</keyword>
<dbReference type="InterPro" id="IPR005119">
    <property type="entry name" value="LysR_subst-bd"/>
</dbReference>
<evidence type="ECO:0000256" key="4">
    <source>
        <dbReference type="ARBA" id="ARBA00023163"/>
    </source>
</evidence>
<protein>
    <recommendedName>
        <fullName evidence="5">LysR substrate-binding domain-containing protein</fullName>
    </recommendedName>
</protein>
<evidence type="ECO:0000313" key="6">
    <source>
        <dbReference type="EMBL" id="BAJ25912.1"/>
    </source>
</evidence>
<dbReference type="KEGG" id="ksk:KSE_76140t"/>
<dbReference type="KEGG" id="ksk:KSE_00600t"/>
<evidence type="ECO:0000313" key="7">
    <source>
        <dbReference type="EMBL" id="BAJ33366.1"/>
    </source>
</evidence>
<dbReference type="EMBL" id="AP010968">
    <property type="protein sequence ID" value="BAJ25912.1"/>
    <property type="molecule type" value="Genomic_DNA"/>
</dbReference>
<sequence length="229" mass="24250">MPAMSAPATAATAALPEPAAATAAEPAAGTIRLGYHGSPEVAHRVTALAGLPEATVTLHPYDITDPFRGLREGDLDLIIVKFSLREPDLAVSRVLTHDARAVVVGARHPLAARTSVSVEELADHDAFHRPGDLPAYVWDEVVPPRTPAGRPIRRRHRVTDIPRMMALVAEGAAVHLSLISLADVAPPTVRIVPVHDLPPAPVALAWHRATGLPPHAARYVTAAEQAASR</sequence>
<evidence type="ECO:0000259" key="5">
    <source>
        <dbReference type="Pfam" id="PF03466"/>
    </source>
</evidence>
<evidence type="ECO:0000256" key="2">
    <source>
        <dbReference type="ARBA" id="ARBA00023015"/>
    </source>
</evidence>
<dbReference type="Pfam" id="PF03466">
    <property type="entry name" value="LysR_substrate"/>
    <property type="match status" value="1"/>
</dbReference>
<dbReference type="EMBL" id="AP010968">
    <property type="protein sequence ID" value="BAJ33366.1"/>
    <property type="molecule type" value="Genomic_DNA"/>
</dbReference>
<dbReference type="eggNOG" id="COG0583">
    <property type="taxonomic scope" value="Bacteria"/>
</dbReference>
<dbReference type="GO" id="GO:0003700">
    <property type="term" value="F:DNA-binding transcription factor activity"/>
    <property type="evidence" value="ECO:0007669"/>
    <property type="project" value="TreeGrafter"/>
</dbReference>
<keyword evidence="8" id="KW-1185">Reference proteome</keyword>
<comment type="similarity">
    <text evidence="1">Belongs to the LysR transcriptional regulatory family.</text>
</comment>
<dbReference type="SUPFAM" id="SSF53850">
    <property type="entry name" value="Periplasmic binding protein-like II"/>
    <property type="match status" value="1"/>
</dbReference>
<keyword evidence="4" id="KW-0804">Transcription</keyword>
<accession>E4MZ19</accession>
<dbReference type="AlphaFoldDB" id="E4MZ19"/>
<dbReference type="HOGENOM" id="CLU_039613_6_4_11"/>
<organism evidence="6 8">
    <name type="scientific">Kitasatospora setae (strain ATCC 33774 / DSM 43861 / JCM 3304 / KCC A-0304 / NBRC 14216 / KM-6054)</name>
    <name type="common">Streptomyces setae</name>
    <dbReference type="NCBI Taxonomy" id="452652"/>
    <lineage>
        <taxon>Bacteria</taxon>
        <taxon>Bacillati</taxon>
        <taxon>Actinomycetota</taxon>
        <taxon>Actinomycetes</taxon>
        <taxon>Kitasatosporales</taxon>
        <taxon>Streptomycetaceae</taxon>
        <taxon>Kitasatospora</taxon>
    </lineage>
</organism>
<name>E4MZ19_KITSK</name>
<keyword evidence="2" id="KW-0805">Transcription regulation</keyword>
<dbReference type="PANTHER" id="PTHR30346">
    <property type="entry name" value="TRANSCRIPTIONAL DUAL REGULATOR HCAR-RELATED"/>
    <property type="match status" value="1"/>
</dbReference>
<dbReference type="PANTHER" id="PTHR30346:SF0">
    <property type="entry name" value="HCA OPERON TRANSCRIPTIONAL ACTIVATOR HCAR"/>
    <property type="match status" value="1"/>
</dbReference>
<dbReference type="Proteomes" id="UP000007076">
    <property type="component" value="Chromosome"/>
</dbReference>
<dbReference type="STRING" id="452652.KSE_00600t"/>
<reference evidence="6 8" key="1">
    <citation type="journal article" date="2010" name="DNA Res.">
        <title>Genome sequence of Kitasatospora setae NBRC 14216T: an evolutionary snapshot of the family Streptomycetaceae.</title>
        <authorList>
            <person name="Ichikawa N."/>
            <person name="Oguchi A."/>
            <person name="Ikeda H."/>
            <person name="Ishikawa J."/>
            <person name="Kitani S."/>
            <person name="Watanabe Y."/>
            <person name="Nakamura S."/>
            <person name="Katano Y."/>
            <person name="Kishi E."/>
            <person name="Sasagawa M."/>
            <person name="Ankai A."/>
            <person name="Fukui S."/>
            <person name="Hashimoto Y."/>
            <person name="Kamata S."/>
            <person name="Otoguro M."/>
            <person name="Tanikawa S."/>
            <person name="Nihira T."/>
            <person name="Horinouchi S."/>
            <person name="Ohnishi Y."/>
            <person name="Hayakawa M."/>
            <person name="Kuzuyama T."/>
            <person name="Arisawa A."/>
            <person name="Nomoto F."/>
            <person name="Miura H."/>
            <person name="Takahashi Y."/>
            <person name="Fujita N."/>
        </authorList>
    </citation>
    <scope>NUCLEOTIDE SEQUENCE [LARGE SCALE GENOMIC DNA]</scope>
    <source>
        <strain evidence="8">ATCC 33774 / DSM 43861 / JCM 3304 / KCC A-0304 / NBRC 14216 / KM-6054</strain>
        <strain evidence="6">KM-6054</strain>
    </source>
</reference>
<dbReference type="GO" id="GO:0003677">
    <property type="term" value="F:DNA binding"/>
    <property type="evidence" value="ECO:0007669"/>
    <property type="project" value="UniProtKB-KW"/>
</dbReference>
<feature type="domain" description="LysR substrate-binding" evidence="5">
    <location>
        <begin position="26"/>
        <end position="225"/>
    </location>
</feature>
<dbReference type="PATRIC" id="fig|452652.3.peg.52"/>